<evidence type="ECO:0000313" key="5">
    <source>
        <dbReference type="Proteomes" id="UP000270697"/>
    </source>
</evidence>
<dbReference type="EMBL" id="RBXX01000002">
    <property type="protein sequence ID" value="RKT87208.1"/>
    <property type="molecule type" value="Genomic_DNA"/>
</dbReference>
<proteinExistence type="predicted"/>
<dbReference type="Pfam" id="PF01370">
    <property type="entry name" value="Epimerase"/>
    <property type="match status" value="1"/>
</dbReference>
<name>A0A1I4VU65_9PSEU</name>
<dbReference type="Proteomes" id="UP000199398">
    <property type="component" value="Unassembled WGS sequence"/>
</dbReference>
<dbReference type="PANTHER" id="PTHR48079:SF6">
    <property type="entry name" value="NAD(P)-BINDING DOMAIN-CONTAINING PROTEIN-RELATED"/>
    <property type="match status" value="1"/>
</dbReference>
<dbReference type="RefSeq" id="WP_093149014.1">
    <property type="nucleotide sequence ID" value="NZ_FOUP01000002.1"/>
</dbReference>
<keyword evidence="5" id="KW-1185">Reference proteome</keyword>
<dbReference type="STRING" id="455193.SAMN05421805_102381"/>
<dbReference type="EMBL" id="FOUP01000002">
    <property type="protein sequence ID" value="SFN04723.1"/>
    <property type="molecule type" value="Genomic_DNA"/>
</dbReference>
<dbReference type="OrthoDB" id="9787292at2"/>
<accession>A0A1I4VU65</accession>
<dbReference type="InterPro" id="IPR051783">
    <property type="entry name" value="NAD(P)-dependent_oxidoreduct"/>
</dbReference>
<sequence>MKVFITGASGYVGGVVAGHLLAAGHDVAALARSEQAAARVRRLGARVVRGDLTDLGVLRDSAAGADAVVHAAIDFAEPDMRKLEEPALAAMLDELDGGRSFVYASTALVYPDTAGGPPREDGDLDPASPQLFKRLGEQQVLAAGGVTATVLRGSLVYGHAGSALLLAMIGASKEHDAAPYVGRGTNQWSTIHVDDLARLYVTALEKQIGGVFNASSRVQVGVRELSEAVSQLVGAGARPLSPEQAAQSFGPLLPILDREITLDPARAEQAFGWKPQEVGLLEDLTTGSYRALAP</sequence>
<dbReference type="AlphaFoldDB" id="A0A1I4VU65"/>
<reference evidence="2 5" key="2">
    <citation type="submission" date="2018-10" db="EMBL/GenBank/DDBJ databases">
        <title>Sequencing the genomes of 1000 actinobacteria strains.</title>
        <authorList>
            <person name="Klenk H.-P."/>
        </authorList>
    </citation>
    <scope>NUCLEOTIDE SEQUENCE [LARGE SCALE GENOMIC DNA]</scope>
    <source>
        <strain evidence="2 5">DSM 45119</strain>
    </source>
</reference>
<dbReference type="Gene3D" id="3.40.50.720">
    <property type="entry name" value="NAD(P)-binding Rossmann-like Domain"/>
    <property type="match status" value="1"/>
</dbReference>
<dbReference type="InterPro" id="IPR036291">
    <property type="entry name" value="NAD(P)-bd_dom_sf"/>
</dbReference>
<dbReference type="GO" id="GO:0004029">
    <property type="term" value="F:aldehyde dehydrogenase (NAD+) activity"/>
    <property type="evidence" value="ECO:0007669"/>
    <property type="project" value="TreeGrafter"/>
</dbReference>
<dbReference type="Proteomes" id="UP000270697">
    <property type="component" value="Unassembled WGS sequence"/>
</dbReference>
<evidence type="ECO:0000313" key="3">
    <source>
        <dbReference type="EMBL" id="SFN04723.1"/>
    </source>
</evidence>
<dbReference type="GO" id="GO:0005737">
    <property type="term" value="C:cytoplasm"/>
    <property type="evidence" value="ECO:0007669"/>
    <property type="project" value="TreeGrafter"/>
</dbReference>
<feature type="domain" description="NAD-dependent epimerase/dehydratase" evidence="1">
    <location>
        <begin position="3"/>
        <end position="213"/>
    </location>
</feature>
<evidence type="ECO:0000259" key="1">
    <source>
        <dbReference type="Pfam" id="PF01370"/>
    </source>
</evidence>
<organism evidence="3 4">
    <name type="scientific">Saccharopolyspora antimicrobica</name>
    <dbReference type="NCBI Taxonomy" id="455193"/>
    <lineage>
        <taxon>Bacteria</taxon>
        <taxon>Bacillati</taxon>
        <taxon>Actinomycetota</taxon>
        <taxon>Actinomycetes</taxon>
        <taxon>Pseudonocardiales</taxon>
        <taxon>Pseudonocardiaceae</taxon>
        <taxon>Saccharopolyspora</taxon>
    </lineage>
</organism>
<gene>
    <name evidence="2" type="ORF">ATL45_5606</name>
    <name evidence="3" type="ORF">SAMN05421805_102381</name>
</gene>
<evidence type="ECO:0000313" key="2">
    <source>
        <dbReference type="EMBL" id="RKT87208.1"/>
    </source>
</evidence>
<dbReference type="SUPFAM" id="SSF51735">
    <property type="entry name" value="NAD(P)-binding Rossmann-fold domains"/>
    <property type="match status" value="1"/>
</dbReference>
<dbReference type="PANTHER" id="PTHR48079">
    <property type="entry name" value="PROTEIN YEEZ"/>
    <property type="match status" value="1"/>
</dbReference>
<protein>
    <submittedName>
        <fullName evidence="3">Nucleoside-diphosphate-sugar epimerase</fullName>
    </submittedName>
</protein>
<evidence type="ECO:0000313" key="4">
    <source>
        <dbReference type="Proteomes" id="UP000199398"/>
    </source>
</evidence>
<reference evidence="3 4" key="1">
    <citation type="submission" date="2016-10" db="EMBL/GenBank/DDBJ databases">
        <authorList>
            <person name="de Groot N.N."/>
        </authorList>
    </citation>
    <scope>NUCLEOTIDE SEQUENCE [LARGE SCALE GENOMIC DNA]</scope>
    <source>
        <strain evidence="3 4">CPCC 201259</strain>
    </source>
</reference>
<dbReference type="InterPro" id="IPR001509">
    <property type="entry name" value="Epimerase_deHydtase"/>
</dbReference>